<evidence type="ECO:0000256" key="7">
    <source>
        <dbReference type="PROSITE-ProRule" id="PRU00221"/>
    </source>
</evidence>
<accession>A0A2U3DRQ6</accession>
<comment type="function">
    <text evidence="6">Involved in mitochondrial fission. Acts as an adapter protein required to form mitochondrial fission complexes. Formation of these complexes is required to promote constriction and fission of the mitochondrial compartment at a late step in mitochondrial division.</text>
</comment>
<reference evidence="8 9" key="1">
    <citation type="journal article" date="2016" name="Front. Microbiol.">
        <title>Genome and transcriptome sequences reveal the specific parasitism of the nematophagous Purpureocillium lilacinum 36-1.</title>
        <authorList>
            <person name="Xie J."/>
            <person name="Li S."/>
            <person name="Mo C."/>
            <person name="Xiao X."/>
            <person name="Peng D."/>
            <person name="Wang G."/>
            <person name="Xiao Y."/>
        </authorList>
    </citation>
    <scope>NUCLEOTIDE SEQUENCE [LARGE SCALE GENOMIC DNA]</scope>
    <source>
        <strain evidence="8 9">36-1</strain>
    </source>
</reference>
<dbReference type="GO" id="GO:1990234">
    <property type="term" value="C:transferase complex"/>
    <property type="evidence" value="ECO:0007669"/>
    <property type="project" value="UniProtKB-ARBA"/>
</dbReference>
<evidence type="ECO:0000256" key="2">
    <source>
        <dbReference type="ARBA" id="ARBA00022737"/>
    </source>
</evidence>
<dbReference type="InterPro" id="IPR001680">
    <property type="entry name" value="WD40_rpt"/>
</dbReference>
<dbReference type="PROSITE" id="PS50294">
    <property type="entry name" value="WD_REPEATS_REGION"/>
    <property type="match status" value="3"/>
</dbReference>
<dbReference type="PANTHER" id="PTHR22847">
    <property type="entry name" value="WD40 REPEAT PROTEIN"/>
    <property type="match status" value="1"/>
</dbReference>
<dbReference type="InterPro" id="IPR036322">
    <property type="entry name" value="WD40_repeat_dom_sf"/>
</dbReference>
<comment type="similarity">
    <text evidence="4">Belongs to the WD repeat MDV1/CAF4 family.</text>
</comment>
<evidence type="ECO:0000313" key="9">
    <source>
        <dbReference type="Proteomes" id="UP000245956"/>
    </source>
</evidence>
<name>A0A2U3DRQ6_PURLI</name>
<dbReference type="Gene3D" id="2.130.10.10">
    <property type="entry name" value="YVTN repeat-like/Quinoprotein amine dehydrogenase"/>
    <property type="match status" value="3"/>
</dbReference>
<dbReference type="InterPro" id="IPR020472">
    <property type="entry name" value="WD40_PAC1"/>
</dbReference>
<dbReference type="Pfam" id="PF00400">
    <property type="entry name" value="WD40"/>
    <property type="match status" value="3"/>
</dbReference>
<keyword evidence="1 7" id="KW-0853">WD repeat</keyword>
<dbReference type="SMART" id="SM00320">
    <property type="entry name" value="WD40"/>
    <property type="match status" value="7"/>
</dbReference>
<dbReference type="Proteomes" id="UP000245956">
    <property type="component" value="Unassembled WGS sequence"/>
</dbReference>
<dbReference type="PROSITE" id="PS50082">
    <property type="entry name" value="WD_REPEATS_2"/>
    <property type="match status" value="5"/>
</dbReference>
<dbReference type="Pfam" id="PF25168">
    <property type="entry name" value="Beta-prop_WDR36-Utp21_2nd"/>
    <property type="match status" value="1"/>
</dbReference>
<evidence type="ECO:0000256" key="6">
    <source>
        <dbReference type="ARBA" id="ARBA00043913"/>
    </source>
</evidence>
<dbReference type="SUPFAM" id="SSF50978">
    <property type="entry name" value="WD40 repeat-like"/>
    <property type="match status" value="1"/>
</dbReference>
<evidence type="ECO:0000256" key="3">
    <source>
        <dbReference type="ARBA" id="ARBA00023054"/>
    </source>
</evidence>
<gene>
    <name evidence="8" type="ORF">PCL_08380</name>
</gene>
<dbReference type="PRINTS" id="PR00320">
    <property type="entry name" value="GPROTEINBRPT"/>
</dbReference>
<comment type="caution">
    <text evidence="8">The sequence shown here is derived from an EMBL/GenBank/DDBJ whole genome shotgun (WGS) entry which is preliminary data.</text>
</comment>
<keyword evidence="2" id="KW-0677">Repeat</keyword>
<dbReference type="PANTHER" id="PTHR22847:SF637">
    <property type="entry name" value="WD REPEAT DOMAIN 5B"/>
    <property type="match status" value="1"/>
</dbReference>
<dbReference type="EMBL" id="LCWV01000041">
    <property type="protein sequence ID" value="PWI64929.1"/>
    <property type="molecule type" value="Genomic_DNA"/>
</dbReference>
<evidence type="ECO:0000256" key="4">
    <source>
        <dbReference type="ARBA" id="ARBA00038415"/>
    </source>
</evidence>
<dbReference type="CDD" id="cd00200">
    <property type="entry name" value="WD40"/>
    <property type="match status" value="1"/>
</dbReference>
<feature type="repeat" description="WD" evidence="7">
    <location>
        <begin position="104"/>
        <end position="146"/>
    </location>
</feature>
<evidence type="ECO:0000256" key="1">
    <source>
        <dbReference type="ARBA" id="ARBA00022574"/>
    </source>
</evidence>
<proteinExistence type="inferred from homology"/>
<dbReference type="AlphaFoldDB" id="A0A2U3DRQ6"/>
<evidence type="ECO:0000313" key="8">
    <source>
        <dbReference type="EMBL" id="PWI64929.1"/>
    </source>
</evidence>
<organism evidence="8 9">
    <name type="scientific">Purpureocillium lilacinum</name>
    <name type="common">Paecilomyces lilacinus</name>
    <dbReference type="NCBI Taxonomy" id="33203"/>
    <lineage>
        <taxon>Eukaryota</taxon>
        <taxon>Fungi</taxon>
        <taxon>Dikarya</taxon>
        <taxon>Ascomycota</taxon>
        <taxon>Pezizomycotina</taxon>
        <taxon>Sordariomycetes</taxon>
        <taxon>Hypocreomycetidae</taxon>
        <taxon>Hypocreales</taxon>
        <taxon>Ophiocordycipitaceae</taxon>
        <taxon>Purpureocillium</taxon>
    </lineage>
</organism>
<feature type="repeat" description="WD" evidence="7">
    <location>
        <begin position="188"/>
        <end position="222"/>
    </location>
</feature>
<dbReference type="InterPro" id="IPR015943">
    <property type="entry name" value="WD40/YVTN_repeat-like_dom_sf"/>
</dbReference>
<keyword evidence="3" id="KW-0175">Coiled coil</keyword>
<feature type="repeat" description="WD" evidence="7">
    <location>
        <begin position="23"/>
        <end position="64"/>
    </location>
</feature>
<protein>
    <recommendedName>
        <fullName evidence="5">Mitochondrial division protein 1</fullName>
    </recommendedName>
</protein>
<feature type="repeat" description="WD" evidence="7">
    <location>
        <begin position="272"/>
        <end position="305"/>
    </location>
</feature>
<sequence length="329" mass="35835">MPSDTTTEHPLCIGWKPRLHASKDGHDGPINTIGLSRDGNLVATGSSDETIKIWSSTTGACLRTLHDDGAVHAVSFSTDGQLLVSGSLDLKTWEVETGRCLRVLSGHEGSVRAIVTTAARPDRLISYSFDRTVKFWALKESCCLGTLDTKSFACSVAFSADGSRLALGFDDGSIRVWDLHTERVCTTLRGHQNSAKVVTFSPSNRSLASYSFDRTIRVWNVSLGVCFRIFRDQDMVCSLAFSPDGRLLALGRDFEGLAEVWDQATGRRKQILDGHDGPVTSVAFTADGERVVTGSFDSSIQVWHLVENGHRAAERCHNRACSLVCICPA</sequence>
<evidence type="ECO:0000256" key="5">
    <source>
        <dbReference type="ARBA" id="ARBA00039789"/>
    </source>
</evidence>
<feature type="repeat" description="WD" evidence="7">
    <location>
        <begin position="155"/>
        <end position="187"/>
    </location>
</feature>